<proteinExistence type="predicted"/>
<evidence type="ECO:0000256" key="1">
    <source>
        <dbReference type="SAM" id="Phobius"/>
    </source>
</evidence>
<dbReference type="AlphaFoldDB" id="A0A6G0T6I8"/>
<keyword evidence="1" id="KW-0812">Transmembrane</keyword>
<name>A0A6G0T6I8_APHGL</name>
<accession>A0A6G0T6I8</accession>
<gene>
    <name evidence="2" type="ORF">AGLY_013455</name>
</gene>
<keyword evidence="3" id="KW-1185">Reference proteome</keyword>
<keyword evidence="1" id="KW-1133">Transmembrane helix</keyword>
<feature type="transmembrane region" description="Helical" evidence="1">
    <location>
        <begin position="125"/>
        <end position="148"/>
    </location>
</feature>
<dbReference type="EMBL" id="VYZN01000054">
    <property type="protein sequence ID" value="KAE9526807.1"/>
    <property type="molecule type" value="Genomic_DNA"/>
</dbReference>
<organism evidence="2 3">
    <name type="scientific">Aphis glycines</name>
    <name type="common">Soybean aphid</name>
    <dbReference type="NCBI Taxonomy" id="307491"/>
    <lineage>
        <taxon>Eukaryota</taxon>
        <taxon>Metazoa</taxon>
        <taxon>Ecdysozoa</taxon>
        <taxon>Arthropoda</taxon>
        <taxon>Hexapoda</taxon>
        <taxon>Insecta</taxon>
        <taxon>Pterygota</taxon>
        <taxon>Neoptera</taxon>
        <taxon>Paraneoptera</taxon>
        <taxon>Hemiptera</taxon>
        <taxon>Sternorrhyncha</taxon>
        <taxon>Aphidomorpha</taxon>
        <taxon>Aphidoidea</taxon>
        <taxon>Aphididae</taxon>
        <taxon>Aphidini</taxon>
        <taxon>Aphis</taxon>
        <taxon>Aphis</taxon>
    </lineage>
</organism>
<keyword evidence="1" id="KW-0472">Membrane</keyword>
<reference evidence="2 3" key="1">
    <citation type="submission" date="2019-08" db="EMBL/GenBank/DDBJ databases">
        <title>The genome of the soybean aphid Biotype 1, its phylome, world population structure and adaptation to the North American continent.</title>
        <authorList>
            <person name="Giordano R."/>
            <person name="Donthu R.K."/>
            <person name="Hernandez A.G."/>
            <person name="Wright C.L."/>
            <person name="Zimin A.V."/>
        </authorList>
    </citation>
    <scope>NUCLEOTIDE SEQUENCE [LARGE SCALE GENOMIC DNA]</scope>
    <source>
        <tissue evidence="2">Whole aphids</tissue>
    </source>
</reference>
<evidence type="ECO:0000313" key="3">
    <source>
        <dbReference type="Proteomes" id="UP000475862"/>
    </source>
</evidence>
<evidence type="ECO:0000313" key="2">
    <source>
        <dbReference type="EMBL" id="KAE9526807.1"/>
    </source>
</evidence>
<protein>
    <submittedName>
        <fullName evidence="2">Uncharacterized protein</fullName>
    </submittedName>
</protein>
<dbReference type="Proteomes" id="UP000475862">
    <property type="component" value="Unassembled WGS sequence"/>
</dbReference>
<comment type="caution">
    <text evidence="2">The sequence shown here is derived from an EMBL/GenBank/DDBJ whole genome shotgun (WGS) entry which is preliminary data.</text>
</comment>
<sequence>MLIHCTVAVPIFSVSLSKRNFFVLHLLLFQRLVAFVYKHFLILDCQNYYPKGHFCSQHWAEHGTKIHCHLHHHRHQIFLAMSYLHIGYSTFCKKQYLILLNTSCNIGISHNAKTSYKKMKIFKDIAYQIQTINDTSFLLSFLLMNLLVTSKYKIYKVYAFQMVIPFSHTTPIYLYMEQNK</sequence>
<feature type="transmembrane region" description="Helical" evidence="1">
    <location>
        <begin position="22"/>
        <end position="41"/>
    </location>
</feature>